<proteinExistence type="inferred from homology"/>
<gene>
    <name evidence="12" type="ORF">FOF44_01405</name>
</gene>
<name>A0A557PHK7_9VIBR</name>
<dbReference type="OrthoDB" id="9807456at2"/>
<dbReference type="Proteomes" id="UP000319828">
    <property type="component" value="Unassembled WGS sequence"/>
</dbReference>
<organism evidence="12 13">
    <name type="scientific">Vibrio algivorus</name>
    <dbReference type="NCBI Taxonomy" id="1667024"/>
    <lineage>
        <taxon>Bacteria</taxon>
        <taxon>Pseudomonadati</taxon>
        <taxon>Pseudomonadota</taxon>
        <taxon>Gammaproteobacteria</taxon>
        <taxon>Vibrionales</taxon>
        <taxon>Vibrionaceae</taxon>
        <taxon>Vibrio</taxon>
    </lineage>
</organism>
<dbReference type="FunFam" id="3.90.950.10:FF:000001">
    <property type="entry name" value="dITP/XTP pyrophosphatase"/>
    <property type="match status" value="1"/>
</dbReference>
<dbReference type="InterPro" id="IPR020922">
    <property type="entry name" value="dITP/XTP_pyrophosphatase"/>
</dbReference>
<comment type="catalytic activity">
    <reaction evidence="9 10">
        <text>XTP + H2O = XMP + diphosphate + H(+)</text>
        <dbReference type="Rhea" id="RHEA:28610"/>
        <dbReference type="ChEBI" id="CHEBI:15377"/>
        <dbReference type="ChEBI" id="CHEBI:15378"/>
        <dbReference type="ChEBI" id="CHEBI:33019"/>
        <dbReference type="ChEBI" id="CHEBI:57464"/>
        <dbReference type="ChEBI" id="CHEBI:61314"/>
        <dbReference type="EC" id="3.6.1.66"/>
    </reaction>
</comment>
<dbReference type="SUPFAM" id="SSF52972">
    <property type="entry name" value="ITPase-like"/>
    <property type="match status" value="1"/>
</dbReference>
<evidence type="ECO:0000256" key="5">
    <source>
        <dbReference type="ARBA" id="ARBA00022801"/>
    </source>
</evidence>
<evidence type="ECO:0000256" key="6">
    <source>
        <dbReference type="ARBA" id="ARBA00022842"/>
    </source>
</evidence>
<feature type="binding site" evidence="10">
    <location>
        <begin position="182"/>
        <end position="183"/>
    </location>
    <ligand>
        <name>substrate</name>
    </ligand>
</feature>
<evidence type="ECO:0000256" key="3">
    <source>
        <dbReference type="ARBA" id="ARBA00022723"/>
    </source>
</evidence>
<evidence type="ECO:0000256" key="4">
    <source>
        <dbReference type="ARBA" id="ARBA00022741"/>
    </source>
</evidence>
<comment type="cofactor">
    <cofactor evidence="10">
        <name>Mg(2+)</name>
        <dbReference type="ChEBI" id="CHEBI:18420"/>
    </cofactor>
    <text evidence="10">Binds 1 Mg(2+) ion per subunit.</text>
</comment>
<dbReference type="GO" id="GO:0009117">
    <property type="term" value="P:nucleotide metabolic process"/>
    <property type="evidence" value="ECO:0007669"/>
    <property type="project" value="UniProtKB-KW"/>
</dbReference>
<dbReference type="InterPro" id="IPR002637">
    <property type="entry name" value="RdgB/HAM1"/>
</dbReference>
<dbReference type="GO" id="GO:0035870">
    <property type="term" value="F:dITP diphosphatase activity"/>
    <property type="evidence" value="ECO:0007669"/>
    <property type="project" value="UniProtKB-UniRule"/>
</dbReference>
<keyword evidence="3 10" id="KW-0479">Metal-binding</keyword>
<dbReference type="GO" id="GO:0017111">
    <property type="term" value="F:ribonucleoside triphosphate phosphatase activity"/>
    <property type="evidence" value="ECO:0007669"/>
    <property type="project" value="InterPro"/>
</dbReference>
<comment type="similarity">
    <text evidence="1 10 11">Belongs to the HAM1 NTPase family.</text>
</comment>
<dbReference type="GO" id="GO:0036222">
    <property type="term" value="F:XTP diphosphatase activity"/>
    <property type="evidence" value="ECO:0007669"/>
    <property type="project" value="UniProtKB-UniRule"/>
</dbReference>
<dbReference type="GO" id="GO:0005829">
    <property type="term" value="C:cytosol"/>
    <property type="evidence" value="ECO:0007669"/>
    <property type="project" value="TreeGrafter"/>
</dbReference>
<dbReference type="Gene3D" id="3.90.950.10">
    <property type="match status" value="1"/>
</dbReference>
<dbReference type="PANTHER" id="PTHR11067:SF9">
    <property type="entry name" value="INOSINE TRIPHOSPHATE PYROPHOSPHATASE"/>
    <property type="match status" value="1"/>
</dbReference>
<evidence type="ECO:0000256" key="1">
    <source>
        <dbReference type="ARBA" id="ARBA00008023"/>
    </source>
</evidence>
<feature type="binding site" evidence="10">
    <location>
        <begin position="8"/>
        <end position="13"/>
    </location>
    <ligand>
        <name>substrate</name>
    </ligand>
</feature>
<evidence type="ECO:0000256" key="9">
    <source>
        <dbReference type="ARBA" id="ARBA00052017"/>
    </source>
</evidence>
<dbReference type="CDD" id="cd00515">
    <property type="entry name" value="HAM1"/>
    <property type="match status" value="1"/>
</dbReference>
<evidence type="ECO:0000256" key="8">
    <source>
        <dbReference type="ARBA" id="ARBA00051875"/>
    </source>
</evidence>
<feature type="active site" description="Proton acceptor" evidence="10">
    <location>
        <position position="69"/>
    </location>
</feature>
<dbReference type="GO" id="GO:0046872">
    <property type="term" value="F:metal ion binding"/>
    <property type="evidence" value="ECO:0007669"/>
    <property type="project" value="UniProtKB-KW"/>
</dbReference>
<feature type="binding site" evidence="10">
    <location>
        <begin position="154"/>
        <end position="157"/>
    </location>
    <ligand>
        <name>substrate</name>
    </ligand>
</feature>
<sequence>MKKLVLATGNQGKVKEMADLLSEFGFEVEAQSQYKVSEVAETGTTFIENAIIKARHAAKETGLPAIADDSGLEVDALQGAPGIYSARYSGEGATDQRNLEKLLEEMKDVPNEQRTARFHCVLVLMRHENDPTPLVCHGQWEGKILEQAQGENGFGYDPVFWVPEENCSSAELESIRKKQLSHRGKALKKLFAALSDYPQFIA</sequence>
<keyword evidence="4 10" id="KW-0547">Nucleotide-binding</keyword>
<dbReference type="EC" id="3.6.1.66" evidence="10"/>
<dbReference type="RefSeq" id="WP_144229875.1">
    <property type="nucleotide sequence ID" value="NZ_CANNCB010000009.1"/>
</dbReference>
<dbReference type="NCBIfam" id="TIGR00042">
    <property type="entry name" value="RdgB/HAM1 family non-canonical purine NTP pyrophosphatase"/>
    <property type="match status" value="1"/>
</dbReference>
<protein>
    <recommendedName>
        <fullName evidence="10">dITP/XTP pyrophosphatase</fullName>
        <ecNumber evidence="10">3.6.1.66</ecNumber>
    </recommendedName>
    <alternativeName>
        <fullName evidence="10">Non-canonical purine NTP pyrophosphatase</fullName>
    </alternativeName>
    <alternativeName>
        <fullName evidence="10">Non-standard purine NTP pyrophosphatase</fullName>
    </alternativeName>
    <alternativeName>
        <fullName evidence="10">Nucleoside-triphosphate diphosphatase</fullName>
    </alternativeName>
    <alternativeName>
        <fullName evidence="10">Nucleoside-triphosphate pyrophosphatase</fullName>
        <shortName evidence="10">NTPase</shortName>
    </alternativeName>
</protein>
<dbReference type="HAMAP" id="MF_01405">
    <property type="entry name" value="Non_canon_purine_NTPase"/>
    <property type="match status" value="1"/>
</dbReference>
<comment type="catalytic activity">
    <reaction evidence="10">
        <text>ITP + H2O = IMP + diphosphate + H(+)</text>
        <dbReference type="Rhea" id="RHEA:29399"/>
        <dbReference type="ChEBI" id="CHEBI:15377"/>
        <dbReference type="ChEBI" id="CHEBI:15378"/>
        <dbReference type="ChEBI" id="CHEBI:33019"/>
        <dbReference type="ChEBI" id="CHEBI:58053"/>
        <dbReference type="ChEBI" id="CHEBI:61402"/>
        <dbReference type="EC" id="3.6.1.66"/>
    </reaction>
</comment>
<feature type="binding site" evidence="10">
    <location>
        <position position="70"/>
    </location>
    <ligand>
        <name>substrate</name>
    </ligand>
</feature>
<dbReference type="GO" id="GO:0000166">
    <property type="term" value="F:nucleotide binding"/>
    <property type="evidence" value="ECO:0007669"/>
    <property type="project" value="UniProtKB-KW"/>
</dbReference>
<evidence type="ECO:0000313" key="12">
    <source>
        <dbReference type="EMBL" id="TVO40137.1"/>
    </source>
</evidence>
<comment type="catalytic activity">
    <reaction evidence="8 10">
        <text>dITP + H2O = dIMP + diphosphate + H(+)</text>
        <dbReference type="Rhea" id="RHEA:28342"/>
        <dbReference type="ChEBI" id="CHEBI:15377"/>
        <dbReference type="ChEBI" id="CHEBI:15378"/>
        <dbReference type="ChEBI" id="CHEBI:33019"/>
        <dbReference type="ChEBI" id="CHEBI:61194"/>
        <dbReference type="ChEBI" id="CHEBI:61382"/>
        <dbReference type="EC" id="3.6.1.66"/>
    </reaction>
</comment>
<dbReference type="NCBIfam" id="NF011397">
    <property type="entry name" value="PRK14822.1"/>
    <property type="match status" value="1"/>
</dbReference>
<evidence type="ECO:0000256" key="7">
    <source>
        <dbReference type="ARBA" id="ARBA00023080"/>
    </source>
</evidence>
<dbReference type="EMBL" id="VMKJ01000001">
    <property type="protein sequence ID" value="TVO40137.1"/>
    <property type="molecule type" value="Genomic_DNA"/>
</dbReference>
<dbReference type="GO" id="GO:0009146">
    <property type="term" value="P:purine nucleoside triphosphate catabolic process"/>
    <property type="evidence" value="ECO:0007669"/>
    <property type="project" value="UniProtKB-UniRule"/>
</dbReference>
<dbReference type="Pfam" id="PF01725">
    <property type="entry name" value="Ham1p_like"/>
    <property type="match status" value="1"/>
</dbReference>
<keyword evidence="6 10" id="KW-0460">Magnesium</keyword>
<evidence type="ECO:0000256" key="2">
    <source>
        <dbReference type="ARBA" id="ARBA00011738"/>
    </source>
</evidence>
<comment type="caution">
    <text evidence="10">Lacks conserved residue(s) required for the propagation of feature annotation.</text>
</comment>
<comment type="subunit">
    <text evidence="2 10">Homodimer.</text>
</comment>
<reference evidence="12 13" key="1">
    <citation type="submission" date="2019-07" db="EMBL/GenBank/DDBJ databases">
        <title>The draft genome sequence of Vibrio algivorus M1486.</title>
        <authorList>
            <person name="Meng X."/>
        </authorList>
    </citation>
    <scope>NUCLEOTIDE SEQUENCE [LARGE SCALE GENOMIC DNA]</scope>
    <source>
        <strain evidence="12 13">M1486</strain>
    </source>
</reference>
<evidence type="ECO:0000256" key="10">
    <source>
        <dbReference type="HAMAP-Rule" id="MF_01405"/>
    </source>
</evidence>
<evidence type="ECO:0000313" key="13">
    <source>
        <dbReference type="Proteomes" id="UP000319828"/>
    </source>
</evidence>
<feature type="binding site" evidence="10">
    <location>
        <position position="177"/>
    </location>
    <ligand>
        <name>substrate</name>
    </ligand>
</feature>
<dbReference type="PANTHER" id="PTHR11067">
    <property type="entry name" value="INOSINE TRIPHOSPHATE PYROPHOSPHATASE/HAM1 PROTEIN"/>
    <property type="match status" value="1"/>
</dbReference>
<dbReference type="InterPro" id="IPR029001">
    <property type="entry name" value="ITPase-like_fam"/>
</dbReference>
<accession>A0A557PHK7</accession>
<keyword evidence="5 10" id="KW-0378">Hydrolase</keyword>
<comment type="caution">
    <text evidence="12">The sequence shown here is derived from an EMBL/GenBank/DDBJ whole genome shotgun (WGS) entry which is preliminary data.</text>
</comment>
<dbReference type="GO" id="GO:0036220">
    <property type="term" value="F:ITP diphosphatase activity"/>
    <property type="evidence" value="ECO:0007669"/>
    <property type="project" value="UniProtKB-UniRule"/>
</dbReference>
<feature type="binding site" evidence="10">
    <location>
        <position position="69"/>
    </location>
    <ligand>
        <name>Mg(2+)</name>
        <dbReference type="ChEBI" id="CHEBI:18420"/>
    </ligand>
</feature>
<keyword evidence="7 10" id="KW-0546">Nucleotide metabolism</keyword>
<evidence type="ECO:0000256" key="11">
    <source>
        <dbReference type="RuleBase" id="RU003781"/>
    </source>
</evidence>
<dbReference type="AlphaFoldDB" id="A0A557PHK7"/>
<comment type="function">
    <text evidence="10">Pyrophosphatase that catalyzes the hydrolysis of nucleoside triphosphates to their monophosphate derivatives, with a high preference for the non-canonical purine nucleotides XTP (xanthosine triphosphate), dITP (deoxyinosine triphosphate) and ITP. Seems to function as a house-cleaning enzyme that removes non-canonical purine nucleotides from the nucleotide pool, thus preventing their incorporation into DNA/RNA and avoiding chromosomal lesions.</text>
</comment>